<proteinExistence type="predicted"/>
<dbReference type="PANTHER" id="PTHR12217:SF4">
    <property type="entry name" value="EUKARYOTIC TRANSLATION INITIATION FACTOR 2D"/>
    <property type="match status" value="1"/>
</dbReference>
<dbReference type="InterPro" id="IPR036877">
    <property type="entry name" value="SUI1_dom_sf"/>
</dbReference>
<gene>
    <name evidence="4" type="ORF">LPJ61_003971</name>
</gene>
<dbReference type="CDD" id="cd11608">
    <property type="entry name" value="eIF2D_C"/>
    <property type="match status" value="1"/>
</dbReference>
<dbReference type="PROSITE" id="PS50296">
    <property type="entry name" value="SUI1"/>
    <property type="match status" value="1"/>
</dbReference>
<name>A0A9W8CXQ8_9FUNG</name>
<dbReference type="AlphaFoldDB" id="A0A9W8CXQ8"/>
<dbReference type="OrthoDB" id="199771at2759"/>
<evidence type="ECO:0008006" key="6">
    <source>
        <dbReference type="Google" id="ProtNLM"/>
    </source>
</evidence>
<evidence type="ECO:0000259" key="2">
    <source>
        <dbReference type="PROSITE" id="PS50296"/>
    </source>
</evidence>
<dbReference type="SUPFAM" id="SSF47592">
    <property type="entry name" value="SWIB/MDM2 domain"/>
    <property type="match status" value="1"/>
</dbReference>
<protein>
    <recommendedName>
        <fullName evidence="6">SUI1 domain-containing protein</fullName>
    </recommendedName>
</protein>
<comment type="caution">
    <text evidence="4">The sequence shown here is derived from an EMBL/GenBank/DDBJ whole genome shotgun (WGS) entry which is preliminary data.</text>
</comment>
<feature type="region of interest" description="Disordered" evidence="1">
    <location>
        <begin position="256"/>
        <end position="276"/>
    </location>
</feature>
<dbReference type="InterPro" id="IPR003121">
    <property type="entry name" value="SWIB_MDM2_domain"/>
</dbReference>
<dbReference type="InterPro" id="IPR001950">
    <property type="entry name" value="SUI1"/>
</dbReference>
<dbReference type="Gene3D" id="3.30.780.10">
    <property type="entry name" value="SUI1-like domain"/>
    <property type="match status" value="1"/>
</dbReference>
<evidence type="ECO:0000256" key="1">
    <source>
        <dbReference type="SAM" id="MobiDB-lite"/>
    </source>
</evidence>
<dbReference type="InterPro" id="IPR036885">
    <property type="entry name" value="SWIB_MDM2_dom_sf"/>
</dbReference>
<keyword evidence="5" id="KW-1185">Reference proteome</keyword>
<dbReference type="GO" id="GO:0003743">
    <property type="term" value="F:translation initiation factor activity"/>
    <property type="evidence" value="ECO:0007669"/>
    <property type="project" value="InterPro"/>
</dbReference>
<dbReference type="GO" id="GO:0001731">
    <property type="term" value="P:formation of translation preinitiation complex"/>
    <property type="evidence" value="ECO:0007669"/>
    <property type="project" value="InterPro"/>
</dbReference>
<dbReference type="Pfam" id="PF01253">
    <property type="entry name" value="SUI1"/>
    <property type="match status" value="1"/>
</dbReference>
<feature type="domain" description="DM2" evidence="3">
    <location>
        <begin position="66"/>
        <end position="152"/>
    </location>
</feature>
<dbReference type="SUPFAM" id="SSF55159">
    <property type="entry name" value="eIF1-like"/>
    <property type="match status" value="1"/>
</dbReference>
<dbReference type="InterPro" id="IPR058886">
    <property type="entry name" value="SWIB_eIF2D"/>
</dbReference>
<reference evidence="4" key="1">
    <citation type="submission" date="2022-07" db="EMBL/GenBank/DDBJ databases">
        <title>Phylogenomic reconstructions and comparative analyses of Kickxellomycotina fungi.</title>
        <authorList>
            <person name="Reynolds N.K."/>
            <person name="Stajich J.E."/>
            <person name="Barry K."/>
            <person name="Grigoriev I.V."/>
            <person name="Crous P."/>
            <person name="Smith M.E."/>
        </authorList>
    </citation>
    <scope>NUCLEOTIDE SEQUENCE</scope>
    <source>
        <strain evidence="4">BCRC 34381</strain>
    </source>
</reference>
<dbReference type="Pfam" id="PF26291">
    <property type="entry name" value="SWIB_eIF2D"/>
    <property type="match status" value="1"/>
</dbReference>
<accession>A0A9W8CXQ8</accession>
<organism evidence="4 5">
    <name type="scientific">Coemansia biformis</name>
    <dbReference type="NCBI Taxonomy" id="1286918"/>
    <lineage>
        <taxon>Eukaryota</taxon>
        <taxon>Fungi</taxon>
        <taxon>Fungi incertae sedis</taxon>
        <taxon>Zoopagomycota</taxon>
        <taxon>Kickxellomycotina</taxon>
        <taxon>Kickxellomycetes</taxon>
        <taxon>Kickxellales</taxon>
        <taxon>Kickxellaceae</taxon>
        <taxon>Coemansia</taxon>
    </lineage>
</organism>
<feature type="compositionally biased region" description="Low complexity" evidence="1">
    <location>
        <begin position="267"/>
        <end position="276"/>
    </location>
</feature>
<evidence type="ECO:0000313" key="5">
    <source>
        <dbReference type="Proteomes" id="UP001143981"/>
    </source>
</evidence>
<dbReference type="InterPro" id="IPR039759">
    <property type="entry name" value="eIF2D_SUI1"/>
</dbReference>
<dbReference type="Proteomes" id="UP001143981">
    <property type="component" value="Unassembled WGS sequence"/>
</dbReference>
<dbReference type="EMBL" id="JANBOI010000785">
    <property type="protein sequence ID" value="KAJ1728568.1"/>
    <property type="molecule type" value="Genomic_DNA"/>
</dbReference>
<feature type="non-terminal residue" evidence="4">
    <location>
        <position position="1"/>
    </location>
</feature>
<feature type="domain" description="SUI1" evidence="2">
    <location>
        <begin position="176"/>
        <end position="249"/>
    </location>
</feature>
<evidence type="ECO:0000259" key="3">
    <source>
        <dbReference type="PROSITE" id="PS51925"/>
    </source>
</evidence>
<dbReference type="PANTHER" id="PTHR12217">
    <property type="entry name" value="EUKARYOTIC TRANSLATION INITIATION FACTOR 2D"/>
    <property type="match status" value="1"/>
</dbReference>
<dbReference type="PROSITE" id="PS51925">
    <property type="entry name" value="SWIB_MDM2"/>
    <property type="match status" value="1"/>
</dbReference>
<evidence type="ECO:0000313" key="4">
    <source>
        <dbReference type="EMBL" id="KAJ1728568.1"/>
    </source>
</evidence>
<dbReference type="InterPro" id="IPR039757">
    <property type="entry name" value="EIF2D"/>
</dbReference>
<sequence length="276" mass="29730">LKDIRGDPHIKSFNWAHEDLAEYQPYRVPRAAANAQTSGGRSGSGGDVEQAVGLGAHGGDMIGIAELFKPPQPLAPLFDAVGAPAPPTGYYTRQQARSVLEDYITGRGLIDPKRPREVRIDHVLCDGLLTKGEYAKMTTFPRDKLHGRLQEKMTLYTQLSIPGKAPSVRLGPAPAIDILCERRMGNKVVTRAIGLETYGIDPANVAKELRTMCASSTAVDPVPGKKGVHAALVQGHHVVAFTKLLAGHGLPAELLRVTDRSGKTPKKQQQTQQAQA</sequence>